<dbReference type="InterPro" id="IPR035973">
    <property type="entry name" value="Cyt_c_oxidase_su3-like_sf"/>
</dbReference>
<keyword evidence="5 8" id="KW-1133">Transmembrane helix</keyword>
<evidence type="ECO:0000256" key="5">
    <source>
        <dbReference type="ARBA" id="ARBA00022989"/>
    </source>
</evidence>
<evidence type="ECO:0000256" key="1">
    <source>
        <dbReference type="ARBA" id="ARBA00004651"/>
    </source>
</evidence>
<keyword evidence="4 7" id="KW-0812">Transmembrane</keyword>
<dbReference type="InterPro" id="IPR013833">
    <property type="entry name" value="Cyt_c_oxidase_su3_a-hlx"/>
</dbReference>
<evidence type="ECO:0000256" key="6">
    <source>
        <dbReference type="ARBA" id="ARBA00023136"/>
    </source>
</evidence>
<feature type="domain" description="Heme-copper oxidase subunit III family profile" evidence="9">
    <location>
        <begin position="15"/>
        <end position="214"/>
    </location>
</feature>
<keyword evidence="3" id="KW-1003">Cell membrane</keyword>
<dbReference type="InterPro" id="IPR000298">
    <property type="entry name" value="Cyt_c_oxidase-like_su3"/>
</dbReference>
<dbReference type="RefSeq" id="WP_135224905.1">
    <property type="nucleotide sequence ID" value="NZ_CP132508.1"/>
</dbReference>
<evidence type="ECO:0000313" key="10">
    <source>
        <dbReference type="EMBL" id="WPD19445.1"/>
    </source>
</evidence>
<dbReference type="PANTHER" id="PTHR11403">
    <property type="entry name" value="CYTOCHROME C OXIDASE SUBUNIT III"/>
    <property type="match status" value="1"/>
</dbReference>
<dbReference type="PANTHER" id="PTHR11403:SF2">
    <property type="entry name" value="CYTOCHROME BO(3) UBIQUINOL OXIDASE SUBUNIT 3"/>
    <property type="match status" value="1"/>
</dbReference>
<evidence type="ECO:0000256" key="8">
    <source>
        <dbReference type="SAM" id="Phobius"/>
    </source>
</evidence>
<evidence type="ECO:0000256" key="2">
    <source>
        <dbReference type="ARBA" id="ARBA00010581"/>
    </source>
</evidence>
<evidence type="ECO:0000259" key="9">
    <source>
        <dbReference type="PROSITE" id="PS50253"/>
    </source>
</evidence>
<dbReference type="PROSITE" id="PS50253">
    <property type="entry name" value="COX3"/>
    <property type="match status" value="1"/>
</dbReference>
<accession>A0ABZ0QSP3</accession>
<feature type="transmembrane region" description="Helical" evidence="8">
    <location>
        <begin position="37"/>
        <end position="57"/>
    </location>
</feature>
<evidence type="ECO:0000313" key="11">
    <source>
        <dbReference type="Proteomes" id="UP001304683"/>
    </source>
</evidence>
<dbReference type="SUPFAM" id="SSF81452">
    <property type="entry name" value="Cytochrome c oxidase subunit III-like"/>
    <property type="match status" value="1"/>
</dbReference>
<name>A0ABZ0QSP3_9FIRM</name>
<feature type="transmembrane region" description="Helical" evidence="8">
    <location>
        <begin position="77"/>
        <end position="100"/>
    </location>
</feature>
<organism evidence="10 11">
    <name type="scientific">Thermaerobacter composti</name>
    <dbReference type="NCBI Taxonomy" id="554949"/>
    <lineage>
        <taxon>Bacteria</taxon>
        <taxon>Bacillati</taxon>
        <taxon>Bacillota</taxon>
        <taxon>Clostridia</taxon>
        <taxon>Eubacteriales</taxon>
        <taxon>Clostridiales Family XVII. Incertae Sedis</taxon>
        <taxon>Thermaerobacter</taxon>
    </lineage>
</organism>
<dbReference type="EMBL" id="CP132508">
    <property type="protein sequence ID" value="WPD19445.1"/>
    <property type="molecule type" value="Genomic_DNA"/>
</dbReference>
<evidence type="ECO:0000256" key="3">
    <source>
        <dbReference type="ARBA" id="ARBA00022475"/>
    </source>
</evidence>
<feature type="transmembrane region" description="Helical" evidence="8">
    <location>
        <begin position="151"/>
        <end position="175"/>
    </location>
</feature>
<gene>
    <name evidence="10" type="ORF">Q5761_01900</name>
</gene>
<dbReference type="Proteomes" id="UP001304683">
    <property type="component" value="Chromosome"/>
</dbReference>
<protein>
    <submittedName>
        <fullName evidence="10">Cytochrome c oxidase subunit 3</fullName>
    </submittedName>
</protein>
<keyword evidence="11" id="KW-1185">Reference proteome</keyword>
<evidence type="ECO:0000256" key="4">
    <source>
        <dbReference type="ARBA" id="ARBA00022692"/>
    </source>
</evidence>
<comment type="subcellular location">
    <subcellularLocation>
        <location evidence="1 7">Cell membrane</location>
        <topology evidence="1 7">Multi-pass membrane protein</topology>
    </subcellularLocation>
</comment>
<dbReference type="InterPro" id="IPR024791">
    <property type="entry name" value="Cyt_c/ubiquinol_Oxase_su3"/>
</dbReference>
<sequence length="214" mass="23615">MSTIEASQHPLAADQEAVLRSDWGGGRSPFATAHAKLGMWIFLASDVLVFATLLTAYGVARLKAPTWPDRTEIFDGLWLVTLMTFILISSSSTMAAAVGAARRGDQRAAVRFLLLTILGGLFFLGSQAYEWSHMIHDGARLFSNPWGVPQFSASFFVITGFHGFHVLTGLIYLTVVTLNAMRGRYSGLGVEVAGLYWHFVDLVWVFVFSLFYLI</sequence>
<reference evidence="10 11" key="1">
    <citation type="submission" date="2023-08" db="EMBL/GenBank/DDBJ databases">
        <title>Genome sequence of Thermaerobacter compostii strain Ins1, a spore-forming filamentous bacterium isolated from a deep geothermal reservoir.</title>
        <authorList>
            <person name="Bregnard D."/>
            <person name="Gonzalez D."/>
            <person name="Junier P."/>
        </authorList>
    </citation>
    <scope>NUCLEOTIDE SEQUENCE [LARGE SCALE GENOMIC DNA]</scope>
    <source>
        <strain evidence="10 11">Ins1</strain>
    </source>
</reference>
<dbReference type="Pfam" id="PF00510">
    <property type="entry name" value="COX3"/>
    <property type="match status" value="1"/>
</dbReference>
<proteinExistence type="inferred from homology"/>
<feature type="transmembrane region" description="Helical" evidence="8">
    <location>
        <begin position="112"/>
        <end position="131"/>
    </location>
</feature>
<comment type="similarity">
    <text evidence="2 7">Belongs to the cytochrome c oxidase subunit 3 family.</text>
</comment>
<keyword evidence="6 8" id="KW-0472">Membrane</keyword>
<evidence type="ECO:0000256" key="7">
    <source>
        <dbReference type="RuleBase" id="RU003376"/>
    </source>
</evidence>
<feature type="transmembrane region" description="Helical" evidence="8">
    <location>
        <begin position="195"/>
        <end position="213"/>
    </location>
</feature>
<dbReference type="Gene3D" id="1.20.120.80">
    <property type="entry name" value="Cytochrome c oxidase, subunit III, four-helix bundle"/>
    <property type="match status" value="1"/>
</dbReference>